<sequence>MTSAFAIEAVDQRAFSDAFDEWTTLIAASYYPLSFTATPTRPFHGRVTQGQYGVLGLSTVETSPQLVRRTASDIARNTDEYVMVSIQTEGNAVMSQDGRSTTLSVGDMAFYLSSRPYHFDLVTDASQIIVQVPVEQMRANGIENISALSGVKIAAANETSLVSRFLVDLAAMQAAAPEQAAAFASPAIPLLATAARLGLGGEVRALSPESHTALIIEQVVAFVRGHYRDPDLTADTIAKACAISRRTLYRLFESDGGIGQLVRQLRVERACALLRQFPDRPTWTVSHQAGFSSERQFFRVFRASVGMTPSEFRRRSDVGRIRACPNAIPGR</sequence>
<dbReference type="GO" id="GO:0043565">
    <property type="term" value="F:sequence-specific DNA binding"/>
    <property type="evidence" value="ECO:0007669"/>
    <property type="project" value="InterPro"/>
</dbReference>
<evidence type="ECO:0000256" key="2">
    <source>
        <dbReference type="ARBA" id="ARBA00023125"/>
    </source>
</evidence>
<dbReference type="Pfam" id="PF12833">
    <property type="entry name" value="HTH_18"/>
    <property type="match status" value="1"/>
</dbReference>
<dbReference type="PROSITE" id="PS01124">
    <property type="entry name" value="HTH_ARAC_FAMILY_2"/>
    <property type="match status" value="1"/>
</dbReference>
<proteinExistence type="predicted"/>
<dbReference type="PANTHER" id="PTHR46796:SF6">
    <property type="entry name" value="ARAC SUBFAMILY"/>
    <property type="match status" value="1"/>
</dbReference>
<name>A0A917Q9L5_9NOCA</name>
<dbReference type="RefSeq" id="WP_188827174.1">
    <property type="nucleotide sequence ID" value="NZ_BMMW01000001.1"/>
</dbReference>
<comment type="caution">
    <text evidence="5">The sequence shown here is derived from an EMBL/GenBank/DDBJ whole genome shotgun (WGS) entry which is preliminary data.</text>
</comment>
<keyword evidence="3" id="KW-0804">Transcription</keyword>
<evidence type="ECO:0000313" key="6">
    <source>
        <dbReference type="Proteomes" id="UP000612956"/>
    </source>
</evidence>
<dbReference type="SMART" id="SM00342">
    <property type="entry name" value="HTH_ARAC"/>
    <property type="match status" value="1"/>
</dbReference>
<organism evidence="5 6">
    <name type="scientific">Nocardia camponoti</name>
    <dbReference type="NCBI Taxonomy" id="1616106"/>
    <lineage>
        <taxon>Bacteria</taxon>
        <taxon>Bacillati</taxon>
        <taxon>Actinomycetota</taxon>
        <taxon>Actinomycetes</taxon>
        <taxon>Mycobacteriales</taxon>
        <taxon>Nocardiaceae</taxon>
        <taxon>Nocardia</taxon>
    </lineage>
</organism>
<reference evidence="5" key="1">
    <citation type="journal article" date="2014" name="Int. J. Syst. Evol. Microbiol.">
        <title>Complete genome sequence of Corynebacterium casei LMG S-19264T (=DSM 44701T), isolated from a smear-ripened cheese.</title>
        <authorList>
            <consortium name="US DOE Joint Genome Institute (JGI-PGF)"/>
            <person name="Walter F."/>
            <person name="Albersmeier A."/>
            <person name="Kalinowski J."/>
            <person name="Ruckert C."/>
        </authorList>
    </citation>
    <scope>NUCLEOTIDE SEQUENCE</scope>
    <source>
        <strain evidence="5">CGMCC 4.7278</strain>
    </source>
</reference>
<evidence type="ECO:0000256" key="3">
    <source>
        <dbReference type="ARBA" id="ARBA00023163"/>
    </source>
</evidence>
<dbReference type="AlphaFoldDB" id="A0A917Q9L5"/>
<evidence type="ECO:0000256" key="1">
    <source>
        <dbReference type="ARBA" id="ARBA00023015"/>
    </source>
</evidence>
<keyword evidence="6" id="KW-1185">Reference proteome</keyword>
<keyword evidence="2" id="KW-0238">DNA-binding</keyword>
<dbReference type="InterPro" id="IPR050204">
    <property type="entry name" value="AraC_XylS_family_regulators"/>
</dbReference>
<protein>
    <submittedName>
        <fullName evidence="5">AraC family transcriptional regulator</fullName>
    </submittedName>
</protein>
<evidence type="ECO:0000259" key="4">
    <source>
        <dbReference type="PROSITE" id="PS01124"/>
    </source>
</evidence>
<dbReference type="InterPro" id="IPR018060">
    <property type="entry name" value="HTH_AraC"/>
</dbReference>
<dbReference type="Gene3D" id="1.10.10.60">
    <property type="entry name" value="Homeodomain-like"/>
    <property type="match status" value="1"/>
</dbReference>
<dbReference type="SUPFAM" id="SSF46689">
    <property type="entry name" value="Homeodomain-like"/>
    <property type="match status" value="1"/>
</dbReference>
<accession>A0A917Q9L5</accession>
<keyword evidence="1" id="KW-0805">Transcription regulation</keyword>
<dbReference type="GO" id="GO:0003700">
    <property type="term" value="F:DNA-binding transcription factor activity"/>
    <property type="evidence" value="ECO:0007669"/>
    <property type="project" value="InterPro"/>
</dbReference>
<dbReference type="InterPro" id="IPR009057">
    <property type="entry name" value="Homeodomain-like_sf"/>
</dbReference>
<dbReference type="PANTHER" id="PTHR46796">
    <property type="entry name" value="HTH-TYPE TRANSCRIPTIONAL ACTIVATOR RHAS-RELATED"/>
    <property type="match status" value="1"/>
</dbReference>
<reference evidence="5" key="2">
    <citation type="submission" date="2020-09" db="EMBL/GenBank/DDBJ databases">
        <authorList>
            <person name="Sun Q."/>
            <person name="Zhou Y."/>
        </authorList>
    </citation>
    <scope>NUCLEOTIDE SEQUENCE</scope>
    <source>
        <strain evidence="5">CGMCC 4.7278</strain>
    </source>
</reference>
<gene>
    <name evidence="5" type="ORF">GCM10011591_06390</name>
</gene>
<dbReference type="EMBL" id="BMMW01000001">
    <property type="protein sequence ID" value="GGK37494.1"/>
    <property type="molecule type" value="Genomic_DNA"/>
</dbReference>
<dbReference type="Proteomes" id="UP000612956">
    <property type="component" value="Unassembled WGS sequence"/>
</dbReference>
<dbReference type="InterPro" id="IPR035418">
    <property type="entry name" value="AraC-bd_2"/>
</dbReference>
<feature type="domain" description="HTH araC/xylS-type" evidence="4">
    <location>
        <begin position="217"/>
        <end position="315"/>
    </location>
</feature>
<dbReference type="Pfam" id="PF14525">
    <property type="entry name" value="AraC_binding_2"/>
    <property type="match status" value="1"/>
</dbReference>
<evidence type="ECO:0000313" key="5">
    <source>
        <dbReference type="EMBL" id="GGK37494.1"/>
    </source>
</evidence>